<feature type="compositionally biased region" description="Polar residues" evidence="1">
    <location>
        <begin position="421"/>
        <end position="437"/>
    </location>
</feature>
<protein>
    <submittedName>
        <fullName evidence="2">Uncharacterized protein</fullName>
    </submittedName>
</protein>
<accession>A0AAE0WKP9</accession>
<feature type="compositionally biased region" description="Basic and acidic residues" evidence="1">
    <location>
        <begin position="531"/>
        <end position="547"/>
    </location>
</feature>
<dbReference type="EMBL" id="JAUTXT010000025">
    <property type="protein sequence ID" value="KAK3673499.1"/>
    <property type="molecule type" value="Genomic_DNA"/>
</dbReference>
<gene>
    <name evidence="2" type="ORF">LTR78_006733</name>
</gene>
<comment type="caution">
    <text evidence="2">The sequence shown here is derived from an EMBL/GenBank/DDBJ whole genome shotgun (WGS) entry which is preliminary data.</text>
</comment>
<organism evidence="2 3">
    <name type="scientific">Recurvomyces mirabilis</name>
    <dbReference type="NCBI Taxonomy" id="574656"/>
    <lineage>
        <taxon>Eukaryota</taxon>
        <taxon>Fungi</taxon>
        <taxon>Dikarya</taxon>
        <taxon>Ascomycota</taxon>
        <taxon>Pezizomycotina</taxon>
        <taxon>Dothideomycetes</taxon>
        <taxon>Dothideomycetidae</taxon>
        <taxon>Mycosphaerellales</taxon>
        <taxon>Teratosphaeriaceae</taxon>
        <taxon>Recurvomyces</taxon>
    </lineage>
</organism>
<feature type="compositionally biased region" description="Polar residues" evidence="1">
    <location>
        <begin position="504"/>
        <end position="513"/>
    </location>
</feature>
<sequence length="592" mass="65183">MVPVPVSPTKRGKFKVKTRPTRPRIQTTFPATQLETPFQITPLPSSSEHARPAMDVVAIDPAYSDVSSIEDETDLAADSSAEEPTQQRADSPVLAKQLGEKASSLDTATTQSTYNRTFLEHCIEHDLGSLNIANRSDGDAYERQTVIKDHIRPNVHPENTDEQRIGTSVLCNESDENDSGTPVADGRLSRSGTRSASTTTQSPHSPIHTIMAAMARMPGEPDPQPFLFGLGPLQMLRLQFSQLPSCHSNMRADPFPPEAPVSEMPPRAFQLDGAAEHERGMSQGIMQHLLEAYHATAQSPSDRSKASSYIDVIRRSRLTASEEVRQAQLQKAKDEGLLGLYAQLLAFDTEDEGKRRIALEQVERHRKARGNTWPKTLDRDRTPTPNSRRVRSAEISTPPSGLTSIPDEADDHGLSVPMPGNMSQAEGRSRANSSASSFYEEGSYGNGITLEQSYDDFVLDEERTRAEQARQSATDHKAALKLARQMELELERAREGQAGRRSHGLSTSEASSSKVDESRQDALPPASDASFHTERSESGDPGPSERKSTKRSSRLKPATRTIKGGPKFLKEVERHLSSRSDHYETFVDITNA</sequence>
<evidence type="ECO:0000313" key="2">
    <source>
        <dbReference type="EMBL" id="KAK3673499.1"/>
    </source>
</evidence>
<keyword evidence="3" id="KW-1185">Reference proteome</keyword>
<feature type="compositionally biased region" description="Basic residues" evidence="1">
    <location>
        <begin position="10"/>
        <end position="22"/>
    </location>
</feature>
<name>A0AAE0WKP9_9PEZI</name>
<dbReference type="Proteomes" id="UP001274830">
    <property type="component" value="Unassembled WGS sequence"/>
</dbReference>
<evidence type="ECO:0000313" key="3">
    <source>
        <dbReference type="Proteomes" id="UP001274830"/>
    </source>
</evidence>
<feature type="region of interest" description="Disordered" evidence="1">
    <location>
        <begin position="492"/>
        <end position="569"/>
    </location>
</feature>
<proteinExistence type="predicted"/>
<feature type="region of interest" description="Disordered" evidence="1">
    <location>
        <begin position="171"/>
        <end position="207"/>
    </location>
</feature>
<reference evidence="2" key="1">
    <citation type="submission" date="2023-07" db="EMBL/GenBank/DDBJ databases">
        <title>Black Yeasts Isolated from many extreme environments.</title>
        <authorList>
            <person name="Coleine C."/>
            <person name="Stajich J.E."/>
            <person name="Selbmann L."/>
        </authorList>
    </citation>
    <scope>NUCLEOTIDE SEQUENCE</scope>
    <source>
        <strain evidence="2">CCFEE 5485</strain>
    </source>
</reference>
<feature type="region of interest" description="Disordered" evidence="1">
    <location>
        <begin position="362"/>
        <end position="446"/>
    </location>
</feature>
<evidence type="ECO:0000256" key="1">
    <source>
        <dbReference type="SAM" id="MobiDB-lite"/>
    </source>
</evidence>
<feature type="compositionally biased region" description="Polar residues" evidence="1">
    <location>
        <begin position="394"/>
        <end position="403"/>
    </location>
</feature>
<feature type="compositionally biased region" description="Low complexity" evidence="1">
    <location>
        <begin position="189"/>
        <end position="202"/>
    </location>
</feature>
<dbReference type="AlphaFoldDB" id="A0AAE0WKP9"/>
<feature type="region of interest" description="Disordered" evidence="1">
    <location>
        <begin position="1"/>
        <end position="25"/>
    </location>
</feature>
<feature type="region of interest" description="Disordered" evidence="1">
    <location>
        <begin position="72"/>
        <end position="91"/>
    </location>
</feature>